<dbReference type="GO" id="GO:0061599">
    <property type="term" value="F:molybdopterin molybdotransferase activity"/>
    <property type="evidence" value="ECO:0007669"/>
    <property type="project" value="TreeGrafter"/>
</dbReference>
<dbReference type="CDD" id="cd00887">
    <property type="entry name" value="MoeA"/>
    <property type="match status" value="1"/>
</dbReference>
<gene>
    <name evidence="4" type="ORF">METZ01_LOCUS134270</name>
</gene>
<dbReference type="GO" id="GO:0005829">
    <property type="term" value="C:cytosol"/>
    <property type="evidence" value="ECO:0007669"/>
    <property type="project" value="TreeGrafter"/>
</dbReference>
<dbReference type="InterPro" id="IPR001453">
    <property type="entry name" value="MoaB/Mog_dom"/>
</dbReference>
<dbReference type="Gene3D" id="2.40.340.10">
    <property type="entry name" value="MoeA, C-terminal, domain IV"/>
    <property type="match status" value="1"/>
</dbReference>
<dbReference type="Pfam" id="PF03454">
    <property type="entry name" value="MoeA_C"/>
    <property type="match status" value="1"/>
</dbReference>
<reference evidence="4" key="1">
    <citation type="submission" date="2018-05" db="EMBL/GenBank/DDBJ databases">
        <authorList>
            <person name="Lanie J.A."/>
            <person name="Ng W.-L."/>
            <person name="Kazmierczak K.M."/>
            <person name="Andrzejewski T.M."/>
            <person name="Davidsen T.M."/>
            <person name="Wayne K.J."/>
            <person name="Tettelin H."/>
            <person name="Glass J.I."/>
            <person name="Rusch D."/>
            <person name="Podicherti R."/>
            <person name="Tsui H.-C.T."/>
            <person name="Winkler M.E."/>
        </authorList>
    </citation>
    <scope>NUCLEOTIDE SEQUENCE</scope>
</reference>
<dbReference type="InterPro" id="IPR008284">
    <property type="entry name" value="MoCF_biosynth_CS"/>
</dbReference>
<evidence type="ECO:0000256" key="2">
    <source>
        <dbReference type="ARBA" id="ARBA00023150"/>
    </source>
</evidence>
<keyword evidence="2" id="KW-0501">Molybdenum cofactor biosynthesis</keyword>
<protein>
    <recommendedName>
        <fullName evidence="3">MoaB/Mog domain-containing protein</fullName>
    </recommendedName>
</protein>
<name>A0A381YWL4_9ZZZZ</name>
<comment type="pathway">
    <text evidence="1">Cofactor biosynthesis; molybdopterin biosynthesis.</text>
</comment>
<dbReference type="PANTHER" id="PTHR10192">
    <property type="entry name" value="MOLYBDOPTERIN BIOSYNTHESIS PROTEIN"/>
    <property type="match status" value="1"/>
</dbReference>
<dbReference type="InterPro" id="IPR038987">
    <property type="entry name" value="MoeA-like"/>
</dbReference>
<dbReference type="SUPFAM" id="SSF53218">
    <property type="entry name" value="Molybdenum cofactor biosynthesis proteins"/>
    <property type="match status" value="1"/>
</dbReference>
<dbReference type="InterPro" id="IPR005111">
    <property type="entry name" value="MoeA_C_domain_IV"/>
</dbReference>
<dbReference type="SMART" id="SM00852">
    <property type="entry name" value="MoCF_biosynth"/>
    <property type="match status" value="1"/>
</dbReference>
<dbReference type="Pfam" id="PF00994">
    <property type="entry name" value="MoCF_biosynth"/>
    <property type="match status" value="1"/>
</dbReference>
<dbReference type="InterPro" id="IPR036425">
    <property type="entry name" value="MoaB/Mog-like_dom_sf"/>
</dbReference>
<dbReference type="Pfam" id="PF03453">
    <property type="entry name" value="MoeA_N"/>
    <property type="match status" value="1"/>
</dbReference>
<organism evidence="4">
    <name type="scientific">marine metagenome</name>
    <dbReference type="NCBI Taxonomy" id="408172"/>
    <lineage>
        <taxon>unclassified sequences</taxon>
        <taxon>metagenomes</taxon>
        <taxon>ecological metagenomes</taxon>
    </lineage>
</organism>
<dbReference type="InterPro" id="IPR005110">
    <property type="entry name" value="MoeA_linker/N"/>
</dbReference>
<evidence type="ECO:0000259" key="3">
    <source>
        <dbReference type="SMART" id="SM00852"/>
    </source>
</evidence>
<dbReference type="PROSITE" id="PS01079">
    <property type="entry name" value="MOCF_BIOSYNTHESIS_2"/>
    <property type="match status" value="1"/>
</dbReference>
<dbReference type="Gene3D" id="3.40.980.10">
    <property type="entry name" value="MoaB/Mog-like domain"/>
    <property type="match status" value="1"/>
</dbReference>
<feature type="domain" description="MoaB/Mog" evidence="3">
    <location>
        <begin position="124"/>
        <end position="261"/>
    </location>
</feature>
<dbReference type="UniPathway" id="UPA00344"/>
<dbReference type="AlphaFoldDB" id="A0A381YWL4"/>
<dbReference type="PANTHER" id="PTHR10192:SF5">
    <property type="entry name" value="GEPHYRIN"/>
    <property type="match status" value="1"/>
</dbReference>
<evidence type="ECO:0000313" key="4">
    <source>
        <dbReference type="EMBL" id="SVA81416.1"/>
    </source>
</evidence>
<dbReference type="InterPro" id="IPR036135">
    <property type="entry name" value="MoeA_linker/N_sf"/>
</dbReference>
<dbReference type="InterPro" id="IPR036688">
    <property type="entry name" value="MoeA_C_domain_IV_sf"/>
</dbReference>
<evidence type="ECO:0000256" key="1">
    <source>
        <dbReference type="ARBA" id="ARBA00005046"/>
    </source>
</evidence>
<dbReference type="Gene3D" id="2.170.190.11">
    <property type="entry name" value="Molybdopterin biosynthesis moea protein, domain 3"/>
    <property type="match status" value="1"/>
</dbReference>
<dbReference type="Gene3D" id="3.90.105.10">
    <property type="entry name" value="Molybdopterin biosynthesis moea protein, domain 2"/>
    <property type="match status" value="1"/>
</dbReference>
<sequence length="346" mass="38256">MDGFAVNKKDLSFLPKKLKIVEEIKAGNKPIKKILTGDATRVFTGSALPKGANKVILQENCHQKNGKVLINSYEEEDYIRKKGEDFKKDIFSLKPPRMISSNDIALISSMNHKNICVFKRPKIAILANGNELIEVGENLNDFLLPAATKPAIISLVRKWGGIPIDLGIAKDETAAITTLLKKGLNADMIVTIGGASIGKYDLIYSSLKKLKFKLKFWKIAMRPGKPLMFGSKGIKPILGLPGNPVSSIICSEIFLKMSIYALQGYKHEDFTMNMILGENLPENTDRKHYMRARVAYTKEGDSIVIPFANQGSASLKNLSESDVLIIREPNDKKAKAGSEIKVIPIK</sequence>
<accession>A0A381YWL4</accession>
<dbReference type="EMBL" id="UINC01019249">
    <property type="protein sequence ID" value="SVA81416.1"/>
    <property type="molecule type" value="Genomic_DNA"/>
</dbReference>
<dbReference type="GO" id="GO:0006777">
    <property type="term" value="P:Mo-molybdopterin cofactor biosynthetic process"/>
    <property type="evidence" value="ECO:0007669"/>
    <property type="project" value="UniProtKB-KW"/>
</dbReference>
<proteinExistence type="predicted"/>
<dbReference type="SUPFAM" id="SSF63867">
    <property type="entry name" value="MoeA C-terminal domain-like"/>
    <property type="match status" value="1"/>
</dbReference>
<dbReference type="SUPFAM" id="SSF63882">
    <property type="entry name" value="MoeA N-terminal region -like"/>
    <property type="match status" value="1"/>
</dbReference>